<organism evidence="2 3">
    <name type="scientific">Luteimonas soli</name>
    <dbReference type="NCBI Taxonomy" id="1648966"/>
    <lineage>
        <taxon>Bacteria</taxon>
        <taxon>Pseudomonadati</taxon>
        <taxon>Pseudomonadota</taxon>
        <taxon>Gammaproteobacteria</taxon>
        <taxon>Lysobacterales</taxon>
        <taxon>Lysobacteraceae</taxon>
        <taxon>Luteimonas</taxon>
    </lineage>
</organism>
<dbReference type="RefSeq" id="WP_386741490.1">
    <property type="nucleotide sequence ID" value="NZ_JBHRYA010000001.1"/>
</dbReference>
<protein>
    <submittedName>
        <fullName evidence="2">Uncharacterized protein</fullName>
    </submittedName>
</protein>
<comment type="caution">
    <text evidence="2">The sequence shown here is derived from an EMBL/GenBank/DDBJ whole genome shotgun (WGS) entry which is preliminary data.</text>
</comment>
<accession>A0ABV7XEI8</accession>
<name>A0ABV7XEI8_9GAMM</name>
<keyword evidence="3" id="KW-1185">Reference proteome</keyword>
<feature type="region of interest" description="Disordered" evidence="1">
    <location>
        <begin position="1"/>
        <end position="43"/>
    </location>
</feature>
<proteinExistence type="predicted"/>
<evidence type="ECO:0000313" key="2">
    <source>
        <dbReference type="EMBL" id="MFC3714567.1"/>
    </source>
</evidence>
<dbReference type="Proteomes" id="UP001595705">
    <property type="component" value="Unassembled WGS sequence"/>
</dbReference>
<sequence length="57" mass="6586">MQHPPKPPWKKPKPPSARPGMQLTPAQKEAARQRAEEAGRRYPNLVDNMWAARLRKD</sequence>
<feature type="compositionally biased region" description="Basic and acidic residues" evidence="1">
    <location>
        <begin position="29"/>
        <end position="40"/>
    </location>
</feature>
<evidence type="ECO:0000256" key="1">
    <source>
        <dbReference type="SAM" id="MobiDB-lite"/>
    </source>
</evidence>
<evidence type="ECO:0000313" key="3">
    <source>
        <dbReference type="Proteomes" id="UP001595705"/>
    </source>
</evidence>
<reference evidence="3" key="1">
    <citation type="journal article" date="2019" name="Int. J. Syst. Evol. Microbiol.">
        <title>The Global Catalogue of Microorganisms (GCM) 10K type strain sequencing project: providing services to taxonomists for standard genome sequencing and annotation.</title>
        <authorList>
            <consortium name="The Broad Institute Genomics Platform"/>
            <consortium name="The Broad Institute Genome Sequencing Center for Infectious Disease"/>
            <person name="Wu L."/>
            <person name="Ma J."/>
        </authorList>
    </citation>
    <scope>NUCLEOTIDE SEQUENCE [LARGE SCALE GENOMIC DNA]</scope>
    <source>
        <strain evidence="3">KCTC 42441</strain>
    </source>
</reference>
<dbReference type="EMBL" id="JBHRYA010000001">
    <property type="protein sequence ID" value="MFC3714567.1"/>
    <property type="molecule type" value="Genomic_DNA"/>
</dbReference>
<gene>
    <name evidence="2" type="ORF">ACFONC_00145</name>
</gene>